<comment type="caution">
    <text evidence="1">The sequence shown here is derived from an EMBL/GenBank/DDBJ whole genome shotgun (WGS) entry which is preliminary data.</text>
</comment>
<organism evidence="1 2">
    <name type="scientific">Haematococcus lacustris</name>
    <name type="common">Green alga</name>
    <name type="synonym">Haematococcus pluvialis</name>
    <dbReference type="NCBI Taxonomy" id="44745"/>
    <lineage>
        <taxon>Eukaryota</taxon>
        <taxon>Viridiplantae</taxon>
        <taxon>Chlorophyta</taxon>
        <taxon>core chlorophytes</taxon>
        <taxon>Chlorophyceae</taxon>
        <taxon>CS clade</taxon>
        <taxon>Chlamydomonadales</taxon>
        <taxon>Haematococcaceae</taxon>
        <taxon>Haematococcus</taxon>
    </lineage>
</organism>
<name>A0A6A0A619_HAELA</name>
<accession>A0A6A0A619</accession>
<dbReference type="EMBL" id="BLLF01003686">
    <property type="protein sequence ID" value="GFH27952.1"/>
    <property type="molecule type" value="Genomic_DNA"/>
</dbReference>
<proteinExistence type="predicted"/>
<dbReference type="Proteomes" id="UP000485058">
    <property type="component" value="Unassembled WGS sequence"/>
</dbReference>
<evidence type="ECO:0000313" key="1">
    <source>
        <dbReference type="EMBL" id="GFH27952.1"/>
    </source>
</evidence>
<evidence type="ECO:0000313" key="2">
    <source>
        <dbReference type="Proteomes" id="UP000485058"/>
    </source>
</evidence>
<protein>
    <submittedName>
        <fullName evidence="1">Uncharacterized protein</fullName>
    </submittedName>
</protein>
<sequence length="74" mass="7298">MLLSCVSGSGGRQVKARDAAGYLTQHRTFQGLEAPVAGAAPKLAAAAVEGQRGRAAVYSAEPGSPAVGRGATSS</sequence>
<gene>
    <name evidence="1" type="ORF">HaLaN_26352</name>
</gene>
<dbReference type="AlphaFoldDB" id="A0A6A0A619"/>
<reference evidence="1 2" key="1">
    <citation type="submission" date="2020-02" db="EMBL/GenBank/DDBJ databases">
        <title>Draft genome sequence of Haematococcus lacustris strain NIES-144.</title>
        <authorList>
            <person name="Morimoto D."/>
            <person name="Nakagawa S."/>
            <person name="Yoshida T."/>
            <person name="Sawayama S."/>
        </authorList>
    </citation>
    <scope>NUCLEOTIDE SEQUENCE [LARGE SCALE GENOMIC DNA]</scope>
    <source>
        <strain evidence="1 2">NIES-144</strain>
    </source>
</reference>
<keyword evidence="2" id="KW-1185">Reference proteome</keyword>